<name>A0A0F8A3H5_9HYPO</name>
<feature type="region of interest" description="Disordered" evidence="1">
    <location>
        <begin position="72"/>
        <end position="91"/>
    </location>
</feature>
<dbReference type="InterPro" id="IPR020864">
    <property type="entry name" value="MACPF"/>
</dbReference>
<feature type="domain" description="MACPF" evidence="2">
    <location>
        <begin position="179"/>
        <end position="345"/>
    </location>
</feature>
<proteinExistence type="predicted"/>
<evidence type="ECO:0000259" key="2">
    <source>
        <dbReference type="Pfam" id="PF01823"/>
    </source>
</evidence>
<feature type="compositionally biased region" description="Low complexity" evidence="1">
    <location>
        <begin position="72"/>
        <end position="84"/>
    </location>
</feature>
<gene>
    <name evidence="3" type="ORF">HIM_08767</name>
</gene>
<evidence type="ECO:0000313" key="4">
    <source>
        <dbReference type="Proteomes" id="UP000054481"/>
    </source>
</evidence>
<dbReference type="AlphaFoldDB" id="A0A0F8A3H5"/>
<evidence type="ECO:0000313" key="3">
    <source>
        <dbReference type="EMBL" id="KJZ71839.1"/>
    </source>
</evidence>
<sequence length="592" mass="64477">MHVSVVKIVQLAKTITLSKPHSTSFVPCTVTLTGTAAKYVPELEQKDWAVISESNALCYGIRVIRAKSKEPAGNAAAGTTTTPNTKDDRGVPVGIERARFPAFRLKKRTIMSDSIPSSAIEGVKLDLRVPDYIIDDKSYVSIYETETEMQSSMATSSFSEIDVAAAGGGSYMGFSGEASASFALASSQAASRSTGNKSKKVTIAYNFPRVTIFLDSRSLELIPECEDALRKVKTKEDLHKFQDIYGEFFSTRVQLGGRLFATEDVTKDTASSSKEMARSMKIAASASFSGWGANASASASYASGGDKSEKEASTSSSANLTWQANGGDTLLCNKPNDWAATVSYHWNWRITKQDNVFSLLDVISQINGMNWLTAEAAKWGVTVSAVDEAAIVKPTVPKIDAGKAFTLNAEDVPGGRYLLTFSATACDLSFAANARAAGSSNSFSIDSSLQSRGCVLLGPKKAKTKEVQRLYEVEDATGTVVNEVKYNTQYRLRNKENGLYVDYTWQQYFRFVFGNTARSDSRFIAFKDPKGSTSTDVIPDGSTVYVRFYEVDGKEVLGYMYVCAQDKDYAYLAASKPKADDKDEAKLVIRYK</sequence>
<keyword evidence="4" id="KW-1185">Reference proteome</keyword>
<dbReference type="Proteomes" id="UP000054481">
    <property type="component" value="Unassembled WGS sequence"/>
</dbReference>
<dbReference type="Pfam" id="PF01823">
    <property type="entry name" value="MACPF"/>
    <property type="match status" value="1"/>
</dbReference>
<dbReference type="EMBL" id="KQ030559">
    <property type="protein sequence ID" value="KJZ71839.1"/>
    <property type="molecule type" value="Genomic_DNA"/>
</dbReference>
<organism evidence="3 4">
    <name type="scientific">Hirsutella minnesotensis 3608</name>
    <dbReference type="NCBI Taxonomy" id="1043627"/>
    <lineage>
        <taxon>Eukaryota</taxon>
        <taxon>Fungi</taxon>
        <taxon>Dikarya</taxon>
        <taxon>Ascomycota</taxon>
        <taxon>Pezizomycotina</taxon>
        <taxon>Sordariomycetes</taxon>
        <taxon>Hypocreomycetidae</taxon>
        <taxon>Hypocreales</taxon>
        <taxon>Ophiocordycipitaceae</taxon>
        <taxon>Hirsutella</taxon>
    </lineage>
</organism>
<protein>
    <recommendedName>
        <fullName evidence="2">MACPF domain-containing protein</fullName>
    </recommendedName>
</protein>
<evidence type="ECO:0000256" key="1">
    <source>
        <dbReference type="SAM" id="MobiDB-lite"/>
    </source>
</evidence>
<accession>A0A0F8A3H5</accession>
<dbReference type="OrthoDB" id="4924875at2759"/>
<reference evidence="3 4" key="1">
    <citation type="journal article" date="2014" name="Genome Biol. Evol.">
        <title>Comparative genomics and transcriptomics analyses reveal divergent lifestyle features of nematode endoparasitic fungus Hirsutella minnesotensis.</title>
        <authorList>
            <person name="Lai Y."/>
            <person name="Liu K."/>
            <person name="Zhang X."/>
            <person name="Zhang X."/>
            <person name="Li K."/>
            <person name="Wang N."/>
            <person name="Shu C."/>
            <person name="Wu Y."/>
            <person name="Wang C."/>
            <person name="Bushley K.E."/>
            <person name="Xiang M."/>
            <person name="Liu X."/>
        </authorList>
    </citation>
    <scope>NUCLEOTIDE SEQUENCE [LARGE SCALE GENOMIC DNA]</scope>
    <source>
        <strain evidence="3 4">3608</strain>
    </source>
</reference>